<sequence length="332" mass="35360">MRNEIGVCFLAALLAFGSEQSRANEFELPMVTKSTANPYYNAIVSGAEIAARETGGTVRDYGPPQADAQAQIAIFNRLVDRGTAVIAVAPRDPAAAASAIRRATLAGTKVITFDTDSAPDARLFLVNVATADALGRFGAKRLAEELGNRGKIAIVSSTPTSATQTAWVAAFRDELKKSDHSGIEIVDEVYGEDVDQKAFDAAVALTNKYPDLDGIYAPTCPGLPAVARGLESVGKGKGAIKLVGTCVPGITAPYMLSGTVQAVYLWDPIKLGYVTYYAAKYLSEGKIKGETGDSFEITQGKWPGRYEIGGNSEIVSGSPLEFTKENYREHNY</sequence>
<dbReference type="SUPFAM" id="SSF53822">
    <property type="entry name" value="Periplasmic binding protein-like I"/>
    <property type="match status" value="1"/>
</dbReference>
<comment type="similarity">
    <text evidence="2">Belongs to the bacterial solute-binding protein 2 family.</text>
</comment>
<dbReference type="Pfam" id="PF13407">
    <property type="entry name" value="Peripla_BP_4"/>
    <property type="match status" value="1"/>
</dbReference>
<comment type="subcellular location">
    <subcellularLocation>
        <location evidence="1">Periplasm</location>
    </subcellularLocation>
</comment>
<organism evidence="4 5">
    <name type="scientific">Xanthomonas hyacinthi</name>
    <dbReference type="NCBI Taxonomy" id="56455"/>
    <lineage>
        <taxon>Bacteria</taxon>
        <taxon>Pseudomonadati</taxon>
        <taxon>Pseudomonadota</taxon>
        <taxon>Gammaproteobacteria</taxon>
        <taxon>Lysobacterales</taxon>
        <taxon>Lysobacteraceae</taxon>
        <taxon>Xanthomonas</taxon>
    </lineage>
</organism>
<dbReference type="PANTHER" id="PTHR30036:SF8">
    <property type="entry name" value="ABC-TYPE SUGAR TRANSPORT SYSTEM PERIPLASMIC COMPONENT-LIKE PROTEIN"/>
    <property type="match status" value="1"/>
</dbReference>
<gene>
    <name evidence="4" type="ORF">XhyaCFBP1156_03630</name>
</gene>
<evidence type="ECO:0000256" key="2">
    <source>
        <dbReference type="ARBA" id="ARBA00007639"/>
    </source>
</evidence>
<dbReference type="GO" id="GO:0055085">
    <property type="term" value="P:transmembrane transport"/>
    <property type="evidence" value="ECO:0007669"/>
    <property type="project" value="UniProtKB-ARBA"/>
</dbReference>
<dbReference type="EMBL" id="MDEG01000002">
    <property type="protein sequence ID" value="PPU99368.1"/>
    <property type="molecule type" value="Genomic_DNA"/>
</dbReference>
<dbReference type="Proteomes" id="UP000238261">
    <property type="component" value="Unassembled WGS sequence"/>
</dbReference>
<keyword evidence="5" id="KW-1185">Reference proteome</keyword>
<dbReference type="RefSeq" id="WP_104558010.1">
    <property type="nucleotide sequence ID" value="NZ_CP043476.1"/>
</dbReference>
<protein>
    <recommendedName>
        <fullName evidence="3">Periplasmic binding protein domain-containing protein</fullName>
    </recommendedName>
</protein>
<dbReference type="OrthoDB" id="9781890at2"/>
<dbReference type="PANTHER" id="PTHR30036">
    <property type="entry name" value="D-XYLOSE-BINDING PERIPLASMIC PROTEIN"/>
    <property type="match status" value="1"/>
</dbReference>
<dbReference type="GO" id="GO:0030288">
    <property type="term" value="C:outer membrane-bounded periplasmic space"/>
    <property type="evidence" value="ECO:0007669"/>
    <property type="project" value="TreeGrafter"/>
</dbReference>
<dbReference type="AlphaFoldDB" id="A0A2S7F1W6"/>
<dbReference type="InterPro" id="IPR028082">
    <property type="entry name" value="Peripla_BP_I"/>
</dbReference>
<dbReference type="InterPro" id="IPR050555">
    <property type="entry name" value="Bact_Solute-Bind_Prot2"/>
</dbReference>
<evidence type="ECO:0000259" key="3">
    <source>
        <dbReference type="Pfam" id="PF13407"/>
    </source>
</evidence>
<name>A0A2S7F1W6_9XANT</name>
<proteinExistence type="inferred from homology"/>
<dbReference type="GO" id="GO:0030246">
    <property type="term" value="F:carbohydrate binding"/>
    <property type="evidence" value="ECO:0007669"/>
    <property type="project" value="TreeGrafter"/>
</dbReference>
<evidence type="ECO:0000313" key="4">
    <source>
        <dbReference type="EMBL" id="PPU99368.1"/>
    </source>
</evidence>
<dbReference type="InterPro" id="IPR025997">
    <property type="entry name" value="SBP_2_dom"/>
</dbReference>
<evidence type="ECO:0000256" key="1">
    <source>
        <dbReference type="ARBA" id="ARBA00004418"/>
    </source>
</evidence>
<comment type="caution">
    <text evidence="4">The sequence shown here is derived from an EMBL/GenBank/DDBJ whole genome shotgun (WGS) entry which is preliminary data.</text>
</comment>
<reference evidence="5" key="1">
    <citation type="submission" date="2016-08" db="EMBL/GenBank/DDBJ databases">
        <authorList>
            <person name="Merda D."/>
            <person name="Briand M."/>
            <person name="Taghouti G."/>
            <person name="Carrere S."/>
            <person name="Gouzy J."/>
            <person name="Portier P."/>
            <person name="Jacques M.-A."/>
            <person name="Fischer-Le Saux M."/>
        </authorList>
    </citation>
    <scope>NUCLEOTIDE SEQUENCE [LARGE SCALE GENOMIC DNA]</scope>
    <source>
        <strain evidence="5">CFBP1156</strain>
    </source>
</reference>
<accession>A0A2S7F1W6</accession>
<feature type="domain" description="Periplasmic binding protein" evidence="3">
    <location>
        <begin position="30"/>
        <end position="286"/>
    </location>
</feature>
<dbReference type="Gene3D" id="3.40.50.2300">
    <property type="match status" value="2"/>
</dbReference>
<evidence type="ECO:0000313" key="5">
    <source>
        <dbReference type="Proteomes" id="UP000238261"/>
    </source>
</evidence>